<gene>
    <name evidence="2" type="ORF">EVAR_54811_1</name>
</gene>
<dbReference type="AlphaFoldDB" id="A0A4C1Y3H5"/>
<evidence type="ECO:0000313" key="3">
    <source>
        <dbReference type="Proteomes" id="UP000299102"/>
    </source>
</evidence>
<proteinExistence type="predicted"/>
<feature type="region of interest" description="Disordered" evidence="1">
    <location>
        <begin position="15"/>
        <end position="42"/>
    </location>
</feature>
<evidence type="ECO:0000256" key="1">
    <source>
        <dbReference type="SAM" id="MobiDB-lite"/>
    </source>
</evidence>
<dbReference type="OrthoDB" id="4506733at2759"/>
<name>A0A4C1Y3H5_EUMVA</name>
<feature type="compositionally biased region" description="Polar residues" evidence="1">
    <location>
        <begin position="162"/>
        <end position="190"/>
    </location>
</feature>
<evidence type="ECO:0000313" key="2">
    <source>
        <dbReference type="EMBL" id="GBP69392.1"/>
    </source>
</evidence>
<evidence type="ECO:0008006" key="4">
    <source>
        <dbReference type="Google" id="ProtNLM"/>
    </source>
</evidence>
<keyword evidence="3" id="KW-1185">Reference proteome</keyword>
<dbReference type="EMBL" id="BGZK01001039">
    <property type="protein sequence ID" value="GBP69392.1"/>
    <property type="molecule type" value="Genomic_DNA"/>
</dbReference>
<reference evidence="2 3" key="1">
    <citation type="journal article" date="2019" name="Commun. Biol.">
        <title>The bagworm genome reveals a unique fibroin gene that provides high tensile strength.</title>
        <authorList>
            <person name="Kono N."/>
            <person name="Nakamura H."/>
            <person name="Ohtoshi R."/>
            <person name="Tomita M."/>
            <person name="Numata K."/>
            <person name="Arakawa K."/>
        </authorList>
    </citation>
    <scope>NUCLEOTIDE SEQUENCE [LARGE SCALE GENOMIC DNA]</scope>
</reference>
<organism evidence="2 3">
    <name type="scientific">Eumeta variegata</name>
    <name type="common">Bagworm moth</name>
    <name type="synonym">Eumeta japonica</name>
    <dbReference type="NCBI Taxonomy" id="151549"/>
    <lineage>
        <taxon>Eukaryota</taxon>
        <taxon>Metazoa</taxon>
        <taxon>Ecdysozoa</taxon>
        <taxon>Arthropoda</taxon>
        <taxon>Hexapoda</taxon>
        <taxon>Insecta</taxon>
        <taxon>Pterygota</taxon>
        <taxon>Neoptera</taxon>
        <taxon>Endopterygota</taxon>
        <taxon>Lepidoptera</taxon>
        <taxon>Glossata</taxon>
        <taxon>Ditrysia</taxon>
        <taxon>Tineoidea</taxon>
        <taxon>Psychidae</taxon>
        <taxon>Oiketicinae</taxon>
        <taxon>Eumeta</taxon>
    </lineage>
</organism>
<comment type="caution">
    <text evidence="2">The sequence shown here is derived from an EMBL/GenBank/DDBJ whole genome shotgun (WGS) entry which is preliminary data.</text>
</comment>
<dbReference type="Proteomes" id="UP000299102">
    <property type="component" value="Unassembled WGS sequence"/>
</dbReference>
<feature type="region of interest" description="Disordered" evidence="1">
    <location>
        <begin position="148"/>
        <end position="190"/>
    </location>
</feature>
<accession>A0A4C1Y3H5</accession>
<protein>
    <recommendedName>
        <fullName evidence="4">Nucleic-acid-binding protein from transposon X-element</fullName>
    </recommendedName>
</protein>
<sequence length="190" mass="21179">MSYILLEGRARISCRPSRSTKGTTDRKGQRRPHHPKPPSSIERRITNCTREPLDLVLVTANTTSIDKATKRMFYNVKTECSLTRIKVEQHHKKSIQGQFFNCQLYGHSSIICYQRVRCVKCLGDHGTTACTRNKDTDGPPAYVKVPSNRATPSTRAVMDNLSYATTSAGSHKDPPTNNAPNTSSSEDTKP</sequence>